<keyword evidence="9" id="KW-0460">Magnesium</keyword>
<evidence type="ECO:0000256" key="9">
    <source>
        <dbReference type="ARBA" id="ARBA00022842"/>
    </source>
</evidence>
<evidence type="ECO:0000256" key="11">
    <source>
        <dbReference type="ARBA" id="ARBA00048679"/>
    </source>
</evidence>
<name>A0ABS9TLJ3_9PSEU</name>
<comment type="similarity">
    <text evidence="1">Belongs to the protein kinase superfamily. RIO-type Ser/Thr kinase family.</text>
</comment>
<keyword evidence="4" id="KW-0808">Transferase</keyword>
<keyword evidence="7 14" id="KW-0418">Kinase</keyword>
<evidence type="ECO:0000256" key="6">
    <source>
        <dbReference type="ARBA" id="ARBA00022741"/>
    </source>
</evidence>
<evidence type="ECO:0000313" key="14">
    <source>
        <dbReference type="EMBL" id="MCH6169415.1"/>
    </source>
</evidence>
<dbReference type="SUPFAM" id="SSF56112">
    <property type="entry name" value="Protein kinase-like (PK-like)"/>
    <property type="match status" value="1"/>
</dbReference>
<comment type="catalytic activity">
    <reaction evidence="11">
        <text>L-seryl-[protein] + ATP = O-phospho-L-seryl-[protein] + ADP + H(+)</text>
        <dbReference type="Rhea" id="RHEA:17989"/>
        <dbReference type="Rhea" id="RHEA-COMP:9863"/>
        <dbReference type="Rhea" id="RHEA-COMP:11604"/>
        <dbReference type="ChEBI" id="CHEBI:15378"/>
        <dbReference type="ChEBI" id="CHEBI:29999"/>
        <dbReference type="ChEBI" id="CHEBI:30616"/>
        <dbReference type="ChEBI" id="CHEBI:83421"/>
        <dbReference type="ChEBI" id="CHEBI:456216"/>
        <dbReference type="EC" id="2.7.11.1"/>
    </reaction>
</comment>
<keyword evidence="3" id="KW-0723">Serine/threonine-protein kinase</keyword>
<dbReference type="EMBL" id="JAKXMK010000025">
    <property type="protein sequence ID" value="MCH6169415.1"/>
    <property type="molecule type" value="Genomic_DNA"/>
</dbReference>
<comment type="caution">
    <text evidence="14">The sequence shown here is derived from an EMBL/GenBank/DDBJ whole genome shotgun (WGS) entry which is preliminary data.</text>
</comment>
<dbReference type="PANTHER" id="PTHR45723">
    <property type="entry name" value="SERINE/THREONINE-PROTEIN KINASE RIO1"/>
    <property type="match status" value="1"/>
</dbReference>
<keyword evidence="15" id="KW-1185">Reference proteome</keyword>
<dbReference type="InterPro" id="IPR000687">
    <property type="entry name" value="RIO_kinase"/>
</dbReference>
<gene>
    <name evidence="14" type="ORF">MMF94_27270</name>
</gene>
<evidence type="ECO:0000256" key="7">
    <source>
        <dbReference type="ARBA" id="ARBA00022777"/>
    </source>
</evidence>
<evidence type="ECO:0000256" key="1">
    <source>
        <dbReference type="ARBA" id="ARBA00009196"/>
    </source>
</evidence>
<feature type="region of interest" description="Disordered" evidence="12">
    <location>
        <begin position="1"/>
        <end position="64"/>
    </location>
</feature>
<organism evidence="14 15">
    <name type="scientific">Pseudonocardia alaniniphila</name>
    <dbReference type="NCBI Taxonomy" id="75291"/>
    <lineage>
        <taxon>Bacteria</taxon>
        <taxon>Bacillati</taxon>
        <taxon>Actinomycetota</taxon>
        <taxon>Actinomycetes</taxon>
        <taxon>Pseudonocardiales</taxon>
        <taxon>Pseudonocardiaceae</taxon>
        <taxon>Pseudonocardia</taxon>
    </lineage>
</organism>
<dbReference type="InterPro" id="IPR008266">
    <property type="entry name" value="Tyr_kinase_AS"/>
</dbReference>
<keyword evidence="8" id="KW-0067">ATP-binding</keyword>
<evidence type="ECO:0000256" key="3">
    <source>
        <dbReference type="ARBA" id="ARBA00022527"/>
    </source>
</evidence>
<dbReference type="InterPro" id="IPR051272">
    <property type="entry name" value="RIO-type_Ser/Thr_kinase"/>
</dbReference>
<sequence>MRDPEQFTEPSRKRRRRRFDDEIETRARRGAHTELTDISALDERHGIDPDGPPEGDRWSTWDGAEHGPEPIPAWVITEHAAVDTELGVLKTGKEADVHLVERAVPGIGRRTLLAAKRYRSAEHRLFHRDAGYLEGRRVRRSREMRAMANRTGFGRDLLAGQWAGAEFAALGRLWSAGVAVPYPVQVDGTELLLEFIGTDDGTAAPRLAQLRPDPPQLCDLWHQLVDALLGLARHGLTHGDLSAYNLLVHDGRLVLIDLPQVVDVIGNPQGPAFLARDAQRMAEWFIAHGLSADAGPGTLLDDLHAELGMPPAAGTSDG</sequence>
<feature type="compositionally biased region" description="Basic and acidic residues" evidence="12">
    <location>
        <begin position="18"/>
        <end position="64"/>
    </location>
</feature>
<feature type="domain" description="RIO kinase" evidence="13">
    <location>
        <begin position="56"/>
        <end position="305"/>
    </location>
</feature>
<keyword evidence="6" id="KW-0547">Nucleotide-binding</keyword>
<dbReference type="EC" id="2.7.11.1" evidence="2"/>
<keyword evidence="5" id="KW-0479">Metal-binding</keyword>
<dbReference type="Pfam" id="PF01163">
    <property type="entry name" value="RIO1"/>
    <property type="match status" value="1"/>
</dbReference>
<evidence type="ECO:0000256" key="5">
    <source>
        <dbReference type="ARBA" id="ARBA00022723"/>
    </source>
</evidence>
<evidence type="ECO:0000256" key="4">
    <source>
        <dbReference type="ARBA" id="ARBA00022679"/>
    </source>
</evidence>
<dbReference type="RefSeq" id="WP_241040058.1">
    <property type="nucleotide sequence ID" value="NZ_BAAAJF010000045.1"/>
</dbReference>
<dbReference type="Gene3D" id="1.10.510.10">
    <property type="entry name" value="Transferase(Phosphotransferase) domain 1"/>
    <property type="match status" value="1"/>
</dbReference>
<dbReference type="Gene3D" id="3.30.200.20">
    <property type="entry name" value="Phosphorylase Kinase, domain 1"/>
    <property type="match status" value="1"/>
</dbReference>
<accession>A0ABS9TLJ3</accession>
<evidence type="ECO:0000256" key="12">
    <source>
        <dbReference type="SAM" id="MobiDB-lite"/>
    </source>
</evidence>
<comment type="catalytic activity">
    <reaction evidence="10">
        <text>L-threonyl-[protein] + ATP = O-phospho-L-threonyl-[protein] + ADP + H(+)</text>
        <dbReference type="Rhea" id="RHEA:46608"/>
        <dbReference type="Rhea" id="RHEA-COMP:11060"/>
        <dbReference type="Rhea" id="RHEA-COMP:11605"/>
        <dbReference type="ChEBI" id="CHEBI:15378"/>
        <dbReference type="ChEBI" id="CHEBI:30013"/>
        <dbReference type="ChEBI" id="CHEBI:30616"/>
        <dbReference type="ChEBI" id="CHEBI:61977"/>
        <dbReference type="ChEBI" id="CHEBI:456216"/>
        <dbReference type="EC" id="2.7.11.1"/>
    </reaction>
</comment>
<dbReference type="Proteomes" id="UP001299970">
    <property type="component" value="Unassembled WGS sequence"/>
</dbReference>
<dbReference type="InterPro" id="IPR018934">
    <property type="entry name" value="RIO_dom"/>
</dbReference>
<dbReference type="InterPro" id="IPR011009">
    <property type="entry name" value="Kinase-like_dom_sf"/>
</dbReference>
<evidence type="ECO:0000313" key="15">
    <source>
        <dbReference type="Proteomes" id="UP001299970"/>
    </source>
</evidence>
<protein>
    <recommendedName>
        <fullName evidence="2">non-specific serine/threonine protein kinase</fullName>
        <ecNumber evidence="2">2.7.11.1</ecNumber>
    </recommendedName>
</protein>
<dbReference type="GO" id="GO:0016301">
    <property type="term" value="F:kinase activity"/>
    <property type="evidence" value="ECO:0007669"/>
    <property type="project" value="UniProtKB-KW"/>
</dbReference>
<proteinExistence type="inferred from homology"/>
<evidence type="ECO:0000259" key="13">
    <source>
        <dbReference type="SMART" id="SM00090"/>
    </source>
</evidence>
<dbReference type="PROSITE" id="PS00109">
    <property type="entry name" value="PROTEIN_KINASE_TYR"/>
    <property type="match status" value="1"/>
</dbReference>
<reference evidence="14 15" key="1">
    <citation type="submission" date="2022-03" db="EMBL/GenBank/DDBJ databases">
        <title>Pseudonocardia alaer sp. nov., a novel actinomycete isolated from reed forest soil.</title>
        <authorList>
            <person name="Wang L."/>
        </authorList>
    </citation>
    <scope>NUCLEOTIDE SEQUENCE [LARGE SCALE GENOMIC DNA]</scope>
    <source>
        <strain evidence="14 15">Y-16303</strain>
    </source>
</reference>
<evidence type="ECO:0000256" key="10">
    <source>
        <dbReference type="ARBA" id="ARBA00047899"/>
    </source>
</evidence>
<dbReference type="SMART" id="SM00090">
    <property type="entry name" value="RIO"/>
    <property type="match status" value="1"/>
</dbReference>
<evidence type="ECO:0000256" key="8">
    <source>
        <dbReference type="ARBA" id="ARBA00022840"/>
    </source>
</evidence>
<evidence type="ECO:0000256" key="2">
    <source>
        <dbReference type="ARBA" id="ARBA00012513"/>
    </source>
</evidence>